<accession>B4Q0K0</accession>
<keyword evidence="7 13" id="KW-0472">Membrane</keyword>
<evidence type="ECO:0000256" key="11">
    <source>
        <dbReference type="ARBA" id="ARBA00043231"/>
    </source>
</evidence>
<dbReference type="GO" id="GO:0016020">
    <property type="term" value="C:membrane"/>
    <property type="evidence" value="ECO:0007669"/>
    <property type="project" value="UniProtKB-SubCell"/>
</dbReference>
<keyword evidence="5" id="KW-0862">Zinc</keyword>
<dbReference type="Proteomes" id="UP000002282">
    <property type="component" value="Chromosome X"/>
</dbReference>
<feature type="region of interest" description="Disordered" evidence="12">
    <location>
        <begin position="383"/>
        <end position="407"/>
    </location>
</feature>
<feature type="domain" description="RING-CH-type" evidence="14">
    <location>
        <begin position="53"/>
        <end position="122"/>
    </location>
</feature>
<evidence type="ECO:0000256" key="7">
    <source>
        <dbReference type="ARBA" id="ARBA00023136"/>
    </source>
</evidence>
<evidence type="ECO:0000313" key="15">
    <source>
        <dbReference type="EMBL" id="EDX01284.2"/>
    </source>
</evidence>
<dbReference type="OrthoDB" id="5817083at2759"/>
<name>B4Q0K0_DROYA</name>
<keyword evidence="2 13" id="KW-0812">Transmembrane</keyword>
<dbReference type="InterPro" id="IPR013083">
    <property type="entry name" value="Znf_RING/FYVE/PHD"/>
</dbReference>
<dbReference type="SMART" id="SM00744">
    <property type="entry name" value="RINGv"/>
    <property type="match status" value="1"/>
</dbReference>
<protein>
    <recommendedName>
        <fullName evidence="8">E3 ubiquitin-protein ligase MARCHF5</fullName>
    </recommendedName>
    <alternativeName>
        <fullName evidence="10">Membrane-associated RING finger protein 5</fullName>
    </alternativeName>
    <alternativeName>
        <fullName evidence="9">Membrane-associated RING-CH protein V</fullName>
    </alternativeName>
    <alternativeName>
        <fullName evidence="11">RING-type E3 ubiquitin transferase MARCHF5</fullName>
    </alternativeName>
</protein>
<proteinExistence type="predicted"/>
<dbReference type="EMBL" id="CM000162">
    <property type="protein sequence ID" value="EDX01284.2"/>
    <property type="molecule type" value="Genomic_DNA"/>
</dbReference>
<evidence type="ECO:0000256" key="2">
    <source>
        <dbReference type="ARBA" id="ARBA00022692"/>
    </source>
</evidence>
<evidence type="ECO:0000256" key="9">
    <source>
        <dbReference type="ARBA" id="ARBA00043044"/>
    </source>
</evidence>
<keyword evidence="6 13" id="KW-1133">Transmembrane helix</keyword>
<evidence type="ECO:0000256" key="3">
    <source>
        <dbReference type="ARBA" id="ARBA00022723"/>
    </source>
</evidence>
<evidence type="ECO:0000256" key="12">
    <source>
        <dbReference type="SAM" id="MobiDB-lite"/>
    </source>
</evidence>
<evidence type="ECO:0000256" key="13">
    <source>
        <dbReference type="SAM" id="Phobius"/>
    </source>
</evidence>
<sequence length="407" mass="46057">MESDLRVYYQPAGQVGSQAELQCALDLDIHNSDHTETRGSGGSNPFPQDTEQPTSDVERTCWICFANREDNRRAKWVHPCQCRGATKWVHQSCLYRWIDEKQQGNHRRAVVCQQCQIEYIIVFPRMNPLASILEKLDFAVRRTCPYLALGMFMCWVYWTAITYGAITVIQVLGQERAVQLMENEIFLLVGLPFIPVGLVLMRLVRWEDAVLKAMRSRYNILRKLPFFHRAGEPEAGTGDLGVLSDSSTSLPPIQHNPSITEPIFISRLLCGAFFLPSIAAAVGNVFFRSIEDPMHRTIIGGIAYIGIKGILKIYLKQKLYVRRRGRRIVNYTDENVRLYFGGQNREAPAHGSQNPQANADNNPNQRYEIARQFAGFAGLDENMEDSSSVATTDSEDCDPDYVTGPDN</sequence>
<dbReference type="KEGG" id="dya:Dyak_GE16894"/>
<dbReference type="AlphaFoldDB" id="B4Q0K0"/>
<evidence type="ECO:0000256" key="6">
    <source>
        <dbReference type="ARBA" id="ARBA00022989"/>
    </source>
</evidence>
<evidence type="ECO:0000256" key="8">
    <source>
        <dbReference type="ARBA" id="ARBA00040151"/>
    </source>
</evidence>
<feature type="transmembrane region" description="Helical" evidence="13">
    <location>
        <begin position="146"/>
        <end position="173"/>
    </location>
</feature>
<keyword evidence="3" id="KW-0479">Metal-binding</keyword>
<feature type="transmembrane region" description="Helical" evidence="13">
    <location>
        <begin position="298"/>
        <end position="315"/>
    </location>
</feature>
<evidence type="ECO:0000259" key="14">
    <source>
        <dbReference type="PROSITE" id="PS51292"/>
    </source>
</evidence>
<dbReference type="SUPFAM" id="SSF57850">
    <property type="entry name" value="RING/U-box"/>
    <property type="match status" value="1"/>
</dbReference>
<comment type="subcellular location">
    <subcellularLocation>
        <location evidence="1">Membrane</location>
        <topology evidence="1">Multi-pass membrane protein</topology>
    </subcellularLocation>
</comment>
<evidence type="ECO:0000256" key="10">
    <source>
        <dbReference type="ARBA" id="ARBA00043185"/>
    </source>
</evidence>
<dbReference type="PANTHER" id="PTHR46283">
    <property type="entry name" value="E3 UBIQUITIN-PROTEIN LIGASE MARCH5"/>
    <property type="match status" value="1"/>
</dbReference>
<evidence type="ECO:0000256" key="1">
    <source>
        <dbReference type="ARBA" id="ARBA00004141"/>
    </source>
</evidence>
<evidence type="ECO:0000256" key="4">
    <source>
        <dbReference type="ARBA" id="ARBA00022771"/>
    </source>
</evidence>
<feature type="compositionally biased region" description="Polar residues" evidence="12">
    <location>
        <begin position="43"/>
        <end position="54"/>
    </location>
</feature>
<dbReference type="CDD" id="cd16701">
    <property type="entry name" value="RING_CH-C4HC3_MARCH5"/>
    <property type="match status" value="1"/>
</dbReference>
<dbReference type="PROSITE" id="PS51292">
    <property type="entry name" value="ZF_RING_CH"/>
    <property type="match status" value="1"/>
</dbReference>
<gene>
    <name evidence="15" type="primary">Dyak\GE16894</name>
    <name evidence="15" type="synonym">dyak_GLEANR_18272</name>
    <name evidence="15" type="synonym">GE16894</name>
    <name evidence="15" type="ORF">Dyak_GE16894</name>
</gene>
<feature type="transmembrane region" description="Helical" evidence="13">
    <location>
        <begin position="264"/>
        <end position="286"/>
    </location>
</feature>
<dbReference type="InterPro" id="IPR011016">
    <property type="entry name" value="Znf_RING-CH"/>
</dbReference>
<keyword evidence="16" id="KW-1185">Reference proteome</keyword>
<feature type="transmembrane region" description="Helical" evidence="13">
    <location>
        <begin position="185"/>
        <end position="204"/>
    </location>
</feature>
<feature type="region of interest" description="Disordered" evidence="12">
    <location>
        <begin position="34"/>
        <end position="54"/>
    </location>
</feature>
<evidence type="ECO:0000313" key="16">
    <source>
        <dbReference type="Proteomes" id="UP000002282"/>
    </source>
</evidence>
<reference evidence="15 16" key="2">
    <citation type="journal article" date="2007" name="PLoS Biol.">
        <title>Principles of genome evolution in the Drosophila melanogaster species group.</title>
        <authorList>
            <person name="Ranz J.M."/>
            <person name="Maurin D."/>
            <person name="Chan Y.S."/>
            <person name="von Grotthuss M."/>
            <person name="Hillier L.W."/>
            <person name="Roote J."/>
            <person name="Ashburner M."/>
            <person name="Bergman C.M."/>
        </authorList>
    </citation>
    <scope>NUCLEOTIDE SEQUENCE [LARGE SCALE GENOMIC DNA]</scope>
    <source>
        <strain evidence="16">Tai18E2 / Tucson 14021-0261.01</strain>
    </source>
</reference>
<dbReference type="GO" id="GO:0008270">
    <property type="term" value="F:zinc ion binding"/>
    <property type="evidence" value="ECO:0007669"/>
    <property type="project" value="UniProtKB-KW"/>
</dbReference>
<dbReference type="HOGENOM" id="CLU_046472_0_0_1"/>
<reference evidence="15 16" key="1">
    <citation type="journal article" date="2007" name="Nature">
        <title>Evolution of genes and genomes on the Drosophila phylogeny.</title>
        <authorList>
            <consortium name="Drosophila 12 Genomes Consortium"/>
            <person name="Clark A.G."/>
            <person name="Eisen M.B."/>
            <person name="Smith D.R."/>
            <person name="Bergman C.M."/>
            <person name="Oliver B."/>
            <person name="Markow T.A."/>
            <person name="Kaufman T.C."/>
            <person name="Kellis M."/>
            <person name="Gelbart W."/>
            <person name="Iyer V.N."/>
            <person name="Pollard D.A."/>
            <person name="Sackton T.B."/>
            <person name="Larracuente A.M."/>
            <person name="Singh N.D."/>
            <person name="Abad J.P."/>
            <person name="Abt D.N."/>
            <person name="Adryan B."/>
            <person name="Aguade M."/>
            <person name="Akashi H."/>
            <person name="Anderson W.W."/>
            <person name="Aquadro C.F."/>
            <person name="Ardell D.H."/>
            <person name="Arguello R."/>
            <person name="Artieri C.G."/>
            <person name="Barbash D.A."/>
            <person name="Barker D."/>
            <person name="Barsanti P."/>
            <person name="Batterham P."/>
            <person name="Batzoglou S."/>
            <person name="Begun D."/>
            <person name="Bhutkar A."/>
            <person name="Blanco E."/>
            <person name="Bosak S.A."/>
            <person name="Bradley R.K."/>
            <person name="Brand A.D."/>
            <person name="Brent M.R."/>
            <person name="Brooks A.N."/>
            <person name="Brown R.H."/>
            <person name="Butlin R.K."/>
            <person name="Caggese C."/>
            <person name="Calvi B.R."/>
            <person name="Bernardo de Carvalho A."/>
            <person name="Caspi A."/>
            <person name="Castrezana S."/>
            <person name="Celniker S.E."/>
            <person name="Chang J.L."/>
            <person name="Chapple C."/>
            <person name="Chatterji S."/>
            <person name="Chinwalla A."/>
            <person name="Civetta A."/>
            <person name="Clifton S.W."/>
            <person name="Comeron J.M."/>
            <person name="Costello J.C."/>
            <person name="Coyne J.A."/>
            <person name="Daub J."/>
            <person name="David R.G."/>
            <person name="Delcher A.L."/>
            <person name="Delehaunty K."/>
            <person name="Do C.B."/>
            <person name="Ebling H."/>
            <person name="Edwards K."/>
            <person name="Eickbush T."/>
            <person name="Evans J.D."/>
            <person name="Filipski A."/>
            <person name="Findeiss S."/>
            <person name="Freyhult E."/>
            <person name="Fulton L."/>
            <person name="Fulton R."/>
            <person name="Garcia A.C."/>
            <person name="Gardiner A."/>
            <person name="Garfield D.A."/>
            <person name="Garvin B.E."/>
            <person name="Gibson G."/>
            <person name="Gilbert D."/>
            <person name="Gnerre S."/>
            <person name="Godfrey J."/>
            <person name="Good R."/>
            <person name="Gotea V."/>
            <person name="Gravely B."/>
            <person name="Greenberg A.J."/>
            <person name="Griffiths-Jones S."/>
            <person name="Gross S."/>
            <person name="Guigo R."/>
            <person name="Gustafson E.A."/>
            <person name="Haerty W."/>
            <person name="Hahn M.W."/>
            <person name="Halligan D.L."/>
            <person name="Halpern A.L."/>
            <person name="Halter G.M."/>
            <person name="Han M.V."/>
            <person name="Heger A."/>
            <person name="Hillier L."/>
            <person name="Hinrichs A.S."/>
            <person name="Holmes I."/>
            <person name="Hoskins R.A."/>
            <person name="Hubisz M.J."/>
            <person name="Hultmark D."/>
            <person name="Huntley M.A."/>
            <person name="Jaffe D.B."/>
            <person name="Jagadeeshan S."/>
            <person name="Jeck W.R."/>
            <person name="Johnson J."/>
            <person name="Jones C.D."/>
            <person name="Jordan W.C."/>
            <person name="Karpen G.H."/>
            <person name="Kataoka E."/>
            <person name="Keightley P.D."/>
            <person name="Kheradpour P."/>
            <person name="Kirkness E.F."/>
            <person name="Koerich L.B."/>
            <person name="Kristiansen K."/>
            <person name="Kudrna D."/>
            <person name="Kulathinal R.J."/>
            <person name="Kumar S."/>
            <person name="Kwok R."/>
            <person name="Lander E."/>
            <person name="Langley C.H."/>
            <person name="Lapoint R."/>
            <person name="Lazzaro B.P."/>
            <person name="Lee S.J."/>
            <person name="Levesque L."/>
            <person name="Li R."/>
            <person name="Lin C.F."/>
            <person name="Lin M.F."/>
            <person name="Lindblad-Toh K."/>
            <person name="Llopart A."/>
            <person name="Long M."/>
            <person name="Low L."/>
            <person name="Lozovsky E."/>
            <person name="Lu J."/>
            <person name="Luo M."/>
            <person name="Machado C.A."/>
            <person name="Makalowski W."/>
            <person name="Marzo M."/>
            <person name="Matsuda M."/>
            <person name="Matzkin L."/>
            <person name="McAllister B."/>
            <person name="McBride C.S."/>
            <person name="McKernan B."/>
            <person name="McKernan K."/>
            <person name="Mendez-Lago M."/>
            <person name="Minx P."/>
            <person name="Mollenhauer M.U."/>
            <person name="Montooth K."/>
            <person name="Mount S.M."/>
            <person name="Mu X."/>
            <person name="Myers E."/>
            <person name="Negre B."/>
            <person name="Newfeld S."/>
            <person name="Nielsen R."/>
            <person name="Noor M.A."/>
            <person name="O'Grady P."/>
            <person name="Pachter L."/>
            <person name="Papaceit M."/>
            <person name="Parisi M.J."/>
            <person name="Parisi M."/>
            <person name="Parts L."/>
            <person name="Pedersen J.S."/>
            <person name="Pesole G."/>
            <person name="Phillippy A.M."/>
            <person name="Ponting C.P."/>
            <person name="Pop M."/>
            <person name="Porcelli D."/>
            <person name="Powell J.R."/>
            <person name="Prohaska S."/>
            <person name="Pruitt K."/>
            <person name="Puig M."/>
            <person name="Quesneville H."/>
            <person name="Ram K.R."/>
            <person name="Rand D."/>
            <person name="Rasmussen M.D."/>
            <person name="Reed L.K."/>
            <person name="Reenan R."/>
            <person name="Reily A."/>
            <person name="Remington K.A."/>
            <person name="Rieger T.T."/>
            <person name="Ritchie M.G."/>
            <person name="Robin C."/>
            <person name="Rogers Y.H."/>
            <person name="Rohde C."/>
            <person name="Rozas J."/>
            <person name="Rubenfield M.J."/>
            <person name="Ruiz A."/>
            <person name="Russo S."/>
            <person name="Salzberg S.L."/>
            <person name="Sanchez-Gracia A."/>
            <person name="Saranga D.J."/>
            <person name="Sato H."/>
            <person name="Schaeffer S.W."/>
            <person name="Schatz M.C."/>
            <person name="Schlenke T."/>
            <person name="Schwartz R."/>
            <person name="Segarra C."/>
            <person name="Singh R.S."/>
            <person name="Sirot L."/>
            <person name="Sirota M."/>
            <person name="Sisneros N.B."/>
            <person name="Smith C.D."/>
            <person name="Smith T.F."/>
            <person name="Spieth J."/>
            <person name="Stage D.E."/>
            <person name="Stark A."/>
            <person name="Stephan W."/>
            <person name="Strausberg R.L."/>
            <person name="Strempel S."/>
            <person name="Sturgill D."/>
            <person name="Sutton G."/>
            <person name="Sutton G.G."/>
            <person name="Tao W."/>
            <person name="Teichmann S."/>
            <person name="Tobari Y.N."/>
            <person name="Tomimura Y."/>
            <person name="Tsolas J.M."/>
            <person name="Valente V.L."/>
            <person name="Venter E."/>
            <person name="Venter J.C."/>
            <person name="Vicario S."/>
            <person name="Vieira F.G."/>
            <person name="Vilella A.J."/>
            <person name="Villasante A."/>
            <person name="Walenz B."/>
            <person name="Wang J."/>
            <person name="Wasserman M."/>
            <person name="Watts T."/>
            <person name="Wilson D."/>
            <person name="Wilson R.K."/>
            <person name="Wing R.A."/>
            <person name="Wolfner M.F."/>
            <person name="Wong A."/>
            <person name="Wong G.K."/>
            <person name="Wu C.I."/>
            <person name="Wu G."/>
            <person name="Yamamoto D."/>
            <person name="Yang H.P."/>
            <person name="Yang S.P."/>
            <person name="Yorke J.A."/>
            <person name="Yoshida K."/>
            <person name="Zdobnov E."/>
            <person name="Zhang P."/>
            <person name="Zhang Y."/>
            <person name="Zimin A.V."/>
            <person name="Baldwin J."/>
            <person name="Abdouelleil A."/>
            <person name="Abdulkadir J."/>
            <person name="Abebe A."/>
            <person name="Abera B."/>
            <person name="Abreu J."/>
            <person name="Acer S.C."/>
            <person name="Aftuck L."/>
            <person name="Alexander A."/>
            <person name="An P."/>
            <person name="Anderson E."/>
            <person name="Anderson S."/>
            <person name="Arachi H."/>
            <person name="Azer M."/>
            <person name="Bachantsang P."/>
            <person name="Barry A."/>
            <person name="Bayul T."/>
            <person name="Berlin A."/>
            <person name="Bessette D."/>
            <person name="Bloom T."/>
            <person name="Blye J."/>
            <person name="Boguslavskiy L."/>
            <person name="Bonnet C."/>
            <person name="Boukhgalter B."/>
            <person name="Bourzgui I."/>
            <person name="Brown A."/>
            <person name="Cahill P."/>
            <person name="Channer S."/>
            <person name="Cheshatsang Y."/>
            <person name="Chuda L."/>
            <person name="Citroen M."/>
            <person name="Collymore A."/>
            <person name="Cooke P."/>
            <person name="Costello M."/>
            <person name="D'Aco K."/>
            <person name="Daza R."/>
            <person name="De Haan G."/>
            <person name="DeGray S."/>
            <person name="DeMaso C."/>
            <person name="Dhargay N."/>
            <person name="Dooley K."/>
            <person name="Dooley E."/>
            <person name="Doricent M."/>
            <person name="Dorje P."/>
            <person name="Dorjee K."/>
            <person name="Dupes A."/>
            <person name="Elong R."/>
            <person name="Falk J."/>
            <person name="Farina A."/>
            <person name="Faro S."/>
            <person name="Ferguson D."/>
            <person name="Fisher S."/>
            <person name="Foley C.D."/>
            <person name="Franke A."/>
            <person name="Friedrich D."/>
            <person name="Gadbois L."/>
            <person name="Gearin G."/>
            <person name="Gearin C.R."/>
            <person name="Giannoukos G."/>
            <person name="Goode T."/>
            <person name="Graham J."/>
            <person name="Grandbois E."/>
            <person name="Grewal S."/>
            <person name="Gyaltsen K."/>
            <person name="Hafez N."/>
            <person name="Hagos B."/>
            <person name="Hall J."/>
            <person name="Henson C."/>
            <person name="Hollinger A."/>
            <person name="Honan T."/>
            <person name="Huard M.D."/>
            <person name="Hughes L."/>
            <person name="Hurhula B."/>
            <person name="Husby M.E."/>
            <person name="Kamat A."/>
            <person name="Kanga B."/>
            <person name="Kashin S."/>
            <person name="Khazanovich D."/>
            <person name="Kisner P."/>
            <person name="Lance K."/>
            <person name="Lara M."/>
            <person name="Lee W."/>
            <person name="Lennon N."/>
            <person name="Letendre F."/>
            <person name="LeVine R."/>
            <person name="Lipovsky A."/>
            <person name="Liu X."/>
            <person name="Liu J."/>
            <person name="Liu S."/>
            <person name="Lokyitsang T."/>
            <person name="Lokyitsang Y."/>
            <person name="Lubonja R."/>
            <person name="Lui A."/>
            <person name="MacDonald P."/>
            <person name="Magnisalis V."/>
            <person name="Maru K."/>
            <person name="Matthews C."/>
            <person name="McCusker W."/>
            <person name="McDonough S."/>
            <person name="Mehta T."/>
            <person name="Meldrim J."/>
            <person name="Meneus L."/>
            <person name="Mihai O."/>
            <person name="Mihalev A."/>
            <person name="Mihova T."/>
            <person name="Mittelman R."/>
            <person name="Mlenga V."/>
            <person name="Montmayeur A."/>
            <person name="Mulrain L."/>
            <person name="Navidi A."/>
            <person name="Naylor J."/>
            <person name="Negash T."/>
            <person name="Nguyen T."/>
            <person name="Nguyen N."/>
            <person name="Nicol R."/>
            <person name="Norbu C."/>
            <person name="Norbu N."/>
            <person name="Novod N."/>
            <person name="O'Neill B."/>
            <person name="Osman S."/>
            <person name="Markiewicz E."/>
            <person name="Oyono O.L."/>
            <person name="Patti C."/>
            <person name="Phunkhang P."/>
            <person name="Pierre F."/>
            <person name="Priest M."/>
            <person name="Raghuraman S."/>
            <person name="Rege F."/>
            <person name="Reyes R."/>
            <person name="Rise C."/>
            <person name="Rogov P."/>
            <person name="Ross K."/>
            <person name="Ryan E."/>
            <person name="Settipalli S."/>
            <person name="Shea T."/>
            <person name="Sherpa N."/>
            <person name="Shi L."/>
            <person name="Shih D."/>
            <person name="Sparrow T."/>
            <person name="Spaulding J."/>
            <person name="Stalker J."/>
            <person name="Stange-Thomann N."/>
            <person name="Stavropoulos S."/>
            <person name="Stone C."/>
            <person name="Strader C."/>
            <person name="Tesfaye S."/>
            <person name="Thomson T."/>
            <person name="Thoulutsang Y."/>
            <person name="Thoulutsang D."/>
            <person name="Topham K."/>
            <person name="Topping I."/>
            <person name="Tsamla T."/>
            <person name="Vassiliev H."/>
            <person name="Vo A."/>
            <person name="Wangchuk T."/>
            <person name="Wangdi T."/>
            <person name="Weiand M."/>
            <person name="Wilkinson J."/>
            <person name="Wilson A."/>
            <person name="Yadav S."/>
            <person name="Young G."/>
            <person name="Yu Q."/>
            <person name="Zembek L."/>
            <person name="Zhong D."/>
            <person name="Zimmer A."/>
            <person name="Zwirko Z."/>
            <person name="Jaffe D.B."/>
            <person name="Alvarez P."/>
            <person name="Brockman W."/>
            <person name="Butler J."/>
            <person name="Chin C."/>
            <person name="Gnerre S."/>
            <person name="Grabherr M."/>
            <person name="Kleber M."/>
            <person name="Mauceli E."/>
            <person name="MacCallum I."/>
        </authorList>
    </citation>
    <scope>NUCLEOTIDE SEQUENCE [LARGE SCALE GENOMIC DNA]</scope>
    <source>
        <strain evidence="16">Tai18E2 / Tucson 14021-0261.01</strain>
    </source>
</reference>
<dbReference type="Gene3D" id="3.30.40.10">
    <property type="entry name" value="Zinc/RING finger domain, C3HC4 (zinc finger)"/>
    <property type="match status" value="1"/>
</dbReference>
<evidence type="ECO:0000256" key="5">
    <source>
        <dbReference type="ARBA" id="ARBA00022833"/>
    </source>
</evidence>
<dbReference type="Pfam" id="PF12906">
    <property type="entry name" value="RINGv"/>
    <property type="match status" value="1"/>
</dbReference>
<dbReference type="eggNOG" id="KOG3053">
    <property type="taxonomic scope" value="Eukaryota"/>
</dbReference>
<keyword evidence="4" id="KW-0863">Zinc-finger</keyword>
<organism evidence="15 16">
    <name type="scientific">Drosophila yakuba</name>
    <name type="common">Fruit fly</name>
    <dbReference type="NCBI Taxonomy" id="7245"/>
    <lineage>
        <taxon>Eukaryota</taxon>
        <taxon>Metazoa</taxon>
        <taxon>Ecdysozoa</taxon>
        <taxon>Arthropoda</taxon>
        <taxon>Hexapoda</taxon>
        <taxon>Insecta</taxon>
        <taxon>Pterygota</taxon>
        <taxon>Neoptera</taxon>
        <taxon>Endopterygota</taxon>
        <taxon>Diptera</taxon>
        <taxon>Brachycera</taxon>
        <taxon>Muscomorpha</taxon>
        <taxon>Ephydroidea</taxon>
        <taxon>Drosophilidae</taxon>
        <taxon>Drosophila</taxon>
        <taxon>Sophophora</taxon>
    </lineage>
</organism>